<evidence type="ECO:0000313" key="3">
    <source>
        <dbReference type="Proteomes" id="UP001595665"/>
    </source>
</evidence>
<feature type="transmembrane region" description="Helical" evidence="1">
    <location>
        <begin position="174"/>
        <end position="195"/>
    </location>
</feature>
<accession>A0ABV7PHM3</accession>
<dbReference type="PANTHER" id="PTHR10728:SF40">
    <property type="entry name" value="PATATIN FAMILY PROTEIN"/>
    <property type="match status" value="1"/>
</dbReference>
<dbReference type="InterPro" id="IPR016035">
    <property type="entry name" value="Acyl_Trfase/lysoPLipase"/>
</dbReference>
<keyword evidence="1" id="KW-1133">Transmembrane helix</keyword>
<evidence type="ECO:0008006" key="4">
    <source>
        <dbReference type="Google" id="ProtNLM"/>
    </source>
</evidence>
<keyword evidence="1" id="KW-0812">Transmembrane</keyword>
<dbReference type="SUPFAM" id="SSF52151">
    <property type="entry name" value="FabD/lysophospholipase-like"/>
    <property type="match status" value="2"/>
</dbReference>
<sequence length="622" mass="67947">MSTIDLLPLNDADAPAPVAETAKQPPLLDLVHKRRAALRDPANAGAAQGHGLVGLALSGGGVRSASFCAGVLAGLQKEEKLRQVDIVSTVSGGGYVPLSLMANSGRRKPERALKGHNLYRMITHNLARFNSLKSTALVRSGIGLVWGVLVFMSIVMLGSALISAMTKDFSNVPLVGMLIVEIGLVGLSLLFRAVAKTKWAKSAFYHYNDVLVQSLFAVNVMLAARFFQVQHWYFMYAVGAIVLALLAQQNNPRKRWVLYSVRGALAALLGNGRAVLVASCVLLISTMAFLEFHGAVIAPHVEPGSGVYIIGIFAAISVLIFWILTRSNAWSMLKPYQRYLDALIPGKRSASSRFADAHTHAPWFPICVANISILSKGTYRHASISPVGVELPNARLYTWDKVDGEELTTCRGAMALSGAAIDVGITASRLRRYLLTTFGVNTGIWLRSDRNGRLSSNKGPLRLVDLMLAFDDGLSDLDALYMKASDGGHFENTGIYFLLKSRATTIYSFDVSYDPDDTGESLRVLRTRARQDFGIDIALAREAACVSEFDILYRDGLKGKLYYVRHSRVPTLATNWAKDVSASFPHDSTFNQFLSADLFDVYYELGEPAAAKMLAYVRPRDE</sequence>
<feature type="transmembrane region" description="Helical" evidence="1">
    <location>
        <begin position="136"/>
        <end position="162"/>
    </location>
</feature>
<evidence type="ECO:0000256" key="1">
    <source>
        <dbReference type="SAM" id="Phobius"/>
    </source>
</evidence>
<keyword evidence="3" id="KW-1185">Reference proteome</keyword>
<organism evidence="2 3">
    <name type="scientific">Massilia haematophila</name>
    <dbReference type="NCBI Taxonomy" id="457923"/>
    <lineage>
        <taxon>Bacteria</taxon>
        <taxon>Pseudomonadati</taxon>
        <taxon>Pseudomonadota</taxon>
        <taxon>Betaproteobacteria</taxon>
        <taxon>Burkholderiales</taxon>
        <taxon>Oxalobacteraceae</taxon>
        <taxon>Telluria group</taxon>
        <taxon>Massilia</taxon>
    </lineage>
</organism>
<comment type="caution">
    <text evidence="2">The sequence shown here is derived from an EMBL/GenBank/DDBJ whole genome shotgun (WGS) entry which is preliminary data.</text>
</comment>
<dbReference type="EMBL" id="JBHRVV010000001">
    <property type="protein sequence ID" value="MFC3458022.1"/>
    <property type="molecule type" value="Genomic_DNA"/>
</dbReference>
<evidence type="ECO:0000313" key="2">
    <source>
        <dbReference type="EMBL" id="MFC3458022.1"/>
    </source>
</evidence>
<dbReference type="RefSeq" id="WP_379734416.1">
    <property type="nucleotide sequence ID" value="NZ_JBHRVV010000001.1"/>
</dbReference>
<feature type="transmembrane region" description="Helical" evidence="1">
    <location>
        <begin position="305"/>
        <end position="324"/>
    </location>
</feature>
<name>A0ABV7PHM3_9BURK</name>
<reference evidence="3" key="1">
    <citation type="journal article" date="2019" name="Int. J. Syst. Evol. Microbiol.">
        <title>The Global Catalogue of Microorganisms (GCM) 10K type strain sequencing project: providing services to taxonomists for standard genome sequencing and annotation.</title>
        <authorList>
            <consortium name="The Broad Institute Genomics Platform"/>
            <consortium name="The Broad Institute Genome Sequencing Center for Infectious Disease"/>
            <person name="Wu L."/>
            <person name="Ma J."/>
        </authorList>
    </citation>
    <scope>NUCLEOTIDE SEQUENCE [LARGE SCALE GENOMIC DNA]</scope>
    <source>
        <strain evidence="3">CCM 7480</strain>
    </source>
</reference>
<dbReference type="Proteomes" id="UP001595665">
    <property type="component" value="Unassembled WGS sequence"/>
</dbReference>
<protein>
    <recommendedName>
        <fullName evidence="4">PNPLA domain-containing protein</fullName>
    </recommendedName>
</protein>
<dbReference type="PANTHER" id="PTHR10728">
    <property type="entry name" value="CYTOSOLIC PHOSPHOLIPASE A2"/>
    <property type="match status" value="1"/>
</dbReference>
<proteinExistence type="predicted"/>
<gene>
    <name evidence="2" type="ORF">ACFOPH_07135</name>
</gene>
<keyword evidence="1" id="KW-0472">Membrane</keyword>
<feature type="transmembrane region" description="Helical" evidence="1">
    <location>
        <begin position="207"/>
        <end position="227"/>
    </location>
</feature>
<feature type="transmembrane region" description="Helical" evidence="1">
    <location>
        <begin position="263"/>
        <end position="285"/>
    </location>
</feature>
<dbReference type="Gene3D" id="3.40.1090.10">
    <property type="entry name" value="Cytosolic phospholipase A2 catalytic domain"/>
    <property type="match status" value="1"/>
</dbReference>
<feature type="transmembrane region" description="Helical" evidence="1">
    <location>
        <begin position="233"/>
        <end position="251"/>
    </location>
</feature>